<evidence type="ECO:0000256" key="4">
    <source>
        <dbReference type="ARBA" id="ARBA00022801"/>
    </source>
</evidence>
<comment type="function">
    <text evidence="9">Couples transcription and DNA repair by recognizing RNA polymerase (RNAP) stalled at DNA lesions. Mediates ATP-dependent release of RNAP and its truncated transcript from the DNA, and recruitment of nucleotide excision repair machinery to the damaged site.</text>
</comment>
<dbReference type="Gene3D" id="2.40.10.170">
    <property type="match status" value="1"/>
</dbReference>
<keyword evidence="7 9" id="KW-0238">DNA-binding</keyword>
<dbReference type="InterPro" id="IPR037235">
    <property type="entry name" value="TRCF-like_C_D7"/>
</dbReference>
<dbReference type="Pfam" id="PF03461">
    <property type="entry name" value="TRCF"/>
    <property type="match status" value="1"/>
</dbReference>
<evidence type="ECO:0000313" key="13">
    <source>
        <dbReference type="Proteomes" id="UP001206548"/>
    </source>
</evidence>
<dbReference type="InterPro" id="IPR014001">
    <property type="entry name" value="Helicase_ATP-bd"/>
</dbReference>
<keyword evidence="5" id="KW-0347">Helicase</keyword>
<dbReference type="EMBL" id="JANUXX010000002">
    <property type="protein sequence ID" value="MCS4487980.1"/>
    <property type="molecule type" value="Genomic_DNA"/>
</dbReference>
<dbReference type="Gene3D" id="3.40.50.11140">
    <property type="match status" value="1"/>
</dbReference>
<dbReference type="SUPFAM" id="SSF52540">
    <property type="entry name" value="P-loop containing nucleoside triphosphate hydrolases"/>
    <property type="match status" value="4"/>
</dbReference>
<dbReference type="Gene3D" id="3.40.50.300">
    <property type="entry name" value="P-loop containing nucleotide triphosphate hydrolases"/>
    <property type="match status" value="2"/>
</dbReference>
<dbReference type="InterPro" id="IPR004576">
    <property type="entry name" value="Mfd"/>
</dbReference>
<dbReference type="SUPFAM" id="SSF141259">
    <property type="entry name" value="CarD-like"/>
    <property type="match status" value="1"/>
</dbReference>
<keyword evidence="6 9" id="KW-0067">ATP-binding</keyword>
<dbReference type="Pfam" id="PF17757">
    <property type="entry name" value="UvrB_inter"/>
    <property type="match status" value="1"/>
</dbReference>
<evidence type="ECO:0000256" key="7">
    <source>
        <dbReference type="ARBA" id="ARBA00023125"/>
    </source>
</evidence>
<evidence type="ECO:0000256" key="8">
    <source>
        <dbReference type="ARBA" id="ARBA00023204"/>
    </source>
</evidence>
<dbReference type="SMART" id="SM00490">
    <property type="entry name" value="HELICc"/>
    <property type="match status" value="1"/>
</dbReference>
<dbReference type="Pfam" id="PF00270">
    <property type="entry name" value="DEAD"/>
    <property type="match status" value="1"/>
</dbReference>
<evidence type="ECO:0000256" key="5">
    <source>
        <dbReference type="ARBA" id="ARBA00022806"/>
    </source>
</evidence>
<dbReference type="EC" id="3.6.4.-" evidence="9"/>
<comment type="subcellular location">
    <subcellularLocation>
        <location evidence="9">Cytoplasm</location>
    </subcellularLocation>
</comment>
<reference evidence="12 13" key="1">
    <citation type="journal article" date="2023" name="Int. J. Syst. Evol. Microbiol.">
        <title>Streptococcus sciuri sp. nov., Staphylococcus marylandisciuri sp. nov. and Staphylococcus americanisciuri sp. nov., isolated from faeces of eastern grey squirrel (Sciurus carolinensis).</title>
        <authorList>
            <person name="Volokhov D.V."/>
            <person name="Zagorodnyaya T.A."/>
            <person name="Furtak V.A."/>
            <person name="Nattanmai G."/>
            <person name="Randall L."/>
            <person name="Jose S."/>
            <person name="Gao Y."/>
            <person name="Eisenberg T."/>
            <person name="Delmonte P."/>
            <person name="Blom J."/>
            <person name="Mitchell K.K."/>
        </authorList>
    </citation>
    <scope>NUCLEOTIDE SEQUENCE [LARGE SCALE GENOMIC DNA]</scope>
    <source>
        <strain evidence="12 13">SQ9-PEA</strain>
    </source>
</reference>
<name>A0ABT2F7Z8_9STRE</name>
<evidence type="ECO:0000256" key="3">
    <source>
        <dbReference type="ARBA" id="ARBA00022763"/>
    </source>
</evidence>
<dbReference type="InterPro" id="IPR011545">
    <property type="entry name" value="DEAD/DEAH_box_helicase_dom"/>
</dbReference>
<evidence type="ECO:0000259" key="10">
    <source>
        <dbReference type="PROSITE" id="PS51192"/>
    </source>
</evidence>
<keyword evidence="4 9" id="KW-0378">Hydrolase</keyword>
<keyword evidence="2 9" id="KW-0547">Nucleotide-binding</keyword>
<dbReference type="NCBIfam" id="TIGR00580">
    <property type="entry name" value="mfd"/>
    <property type="match status" value="1"/>
</dbReference>
<dbReference type="PANTHER" id="PTHR47964">
    <property type="entry name" value="ATP-DEPENDENT DNA HELICASE HOMOLOG RECG, CHLOROPLASTIC"/>
    <property type="match status" value="1"/>
</dbReference>
<protein>
    <recommendedName>
        <fullName evidence="9">Transcription-repair-coupling factor</fullName>
        <shortName evidence="9">TRCF</shortName>
        <ecNumber evidence="9">3.6.4.-</ecNumber>
    </recommendedName>
</protein>
<dbReference type="Gene3D" id="3.90.1150.50">
    <property type="entry name" value="Transcription-repair-coupling factor, D7 domain"/>
    <property type="match status" value="1"/>
</dbReference>
<organism evidence="12 13">
    <name type="scientific">Streptococcus sciuri</name>
    <dbReference type="NCBI Taxonomy" id="2973939"/>
    <lineage>
        <taxon>Bacteria</taxon>
        <taxon>Bacillati</taxon>
        <taxon>Bacillota</taxon>
        <taxon>Bacilli</taxon>
        <taxon>Lactobacillales</taxon>
        <taxon>Streptococcaceae</taxon>
        <taxon>Streptococcus</taxon>
    </lineage>
</organism>
<dbReference type="CDD" id="cd17991">
    <property type="entry name" value="DEXHc_TRCF"/>
    <property type="match status" value="1"/>
</dbReference>
<evidence type="ECO:0000313" key="12">
    <source>
        <dbReference type="EMBL" id="MCS4487980.1"/>
    </source>
</evidence>
<keyword evidence="8 9" id="KW-0234">DNA repair</keyword>
<evidence type="ECO:0000259" key="11">
    <source>
        <dbReference type="PROSITE" id="PS51194"/>
    </source>
</evidence>
<dbReference type="InterPro" id="IPR003711">
    <property type="entry name" value="CarD-like/TRCF_RID"/>
</dbReference>
<dbReference type="Gene3D" id="3.40.50.11180">
    <property type="match status" value="1"/>
</dbReference>
<evidence type="ECO:0000256" key="9">
    <source>
        <dbReference type="HAMAP-Rule" id="MF_00969"/>
    </source>
</evidence>
<dbReference type="SMART" id="SM01058">
    <property type="entry name" value="CarD_TRCF"/>
    <property type="match status" value="1"/>
</dbReference>
<keyword evidence="3 9" id="KW-0227">DNA damage</keyword>
<sequence>MDIIDLFSRNKAVQDWHSQVQSQGRQLVTGLSASSRAVAIASAYRSQKTKIVVVTSSQHEAEQLSANLVDLVGEEQVYSFFTDDIVAAEFIFSSHDKVASRLAALHFLRDETKLGILVLSLLGLRVLLPSPDIYEKSQYDFRIGDEFNLDTLVNHLSAIGYEKVSQVTSPGEFSRRGDILDIFEMTQEQPYRLDFFGDEIDGIRTFDVITQKSLRQIQEVNVSPARDVILSPLDFERASAHLERQIEIAKEPLKTYLSDILSSCQKGLLHQDVRRFLSLFYDKEWTLLDYIPDGTPLFFDDFQKITDKNAKVDLESANLLTEDLQKGKAFSSLSYLADSYQKLRAYQPSTFFSTFHRGLENLHFSQFYQLTQYSMQEFFNQFPLLVDEINRYHKQKATVLLQVSSLQSLERLQKTLQEYHLDVTISKSENLLLHQVQMMIGQLSSGFYFADEKIVLITEREIFHKRIKRKRRCTNISNAERLKDYNELSVGDYVVHNVHGIGRYLGIETMEIGGVHKDYLTVQYQNADRISIPVEQIELLSKYVSADGKEPKLNTLNDGRFKKTKQRVAKQIEDIADDLIKLYADRSQQKGYAFSKDDDLQYDFDNDFAYVETEDQLRSIKEIKQDMESSRPMDRLLVGDVGFGKTEVAMRAAFKAVKDHKQVAILVPTTVLAQQHYENFSQRFANFPVSIDVLSRFRSKKEQNKTLEKLRKGQIDIIIGTHRLLSRDVTFSDLGLIVIDEEQRFGVKHKEMLKKLKTKVDALTLTATPIPRTLHMSMLGIRDLSVIETPPTNRYPIQTYVMEFNPNTVREALLREMDRGGQSFYIYNQVETMEQKVTEMRELVPEANIGFVHGQMSEIQLENTLLDFINGEYDLLIATTIVETGIDISNVNTLFIENADQMGLSTLYQLRGRVGRSNRIAYAYLMYRPDKVLTEVSEKRLDAIKGFTELGSGFKIAMRDLAIRGAGNILGASQSGFIDSVGFEMYSQLLEQAIAHKQGKSVARRKSNTEIALQIDAYIPKDYITDERQKIDIYKRIREIETQMDYEEMQEDLMDRFGEYPDEVAYLLEIGLLKAYMDVSFAERVTRKKDQVVVTFEKISLQYLLTQDYFEALSKINLKARISDNHGKVELIFDIKNQKTYMILEELMTFAKALATRKRKKEAQLDT</sequence>
<dbReference type="PROSITE" id="PS51192">
    <property type="entry name" value="HELICASE_ATP_BIND_1"/>
    <property type="match status" value="1"/>
</dbReference>
<comment type="similarity">
    <text evidence="9">In the N-terminal section; belongs to the UvrB family.</text>
</comment>
<dbReference type="Proteomes" id="UP001206548">
    <property type="component" value="Unassembled WGS sequence"/>
</dbReference>
<dbReference type="InterPro" id="IPR005118">
    <property type="entry name" value="TRCF_C"/>
</dbReference>
<dbReference type="InterPro" id="IPR027417">
    <property type="entry name" value="P-loop_NTPase"/>
</dbReference>
<feature type="domain" description="Helicase ATP-binding" evidence="10">
    <location>
        <begin position="626"/>
        <end position="787"/>
    </location>
</feature>
<dbReference type="Pfam" id="PF02559">
    <property type="entry name" value="CarD_TRCF_RID"/>
    <property type="match status" value="1"/>
</dbReference>
<dbReference type="Pfam" id="PF21132">
    <property type="entry name" value="MFD_D3"/>
    <property type="match status" value="1"/>
</dbReference>
<dbReference type="InterPro" id="IPR036101">
    <property type="entry name" value="CarD-like/TRCF_RID_sf"/>
</dbReference>
<dbReference type="SMART" id="SM00487">
    <property type="entry name" value="DEXDc"/>
    <property type="match status" value="1"/>
</dbReference>
<comment type="caution">
    <text evidence="12">The sequence shown here is derived from an EMBL/GenBank/DDBJ whole genome shotgun (WGS) entry which is preliminary data.</text>
</comment>
<dbReference type="HAMAP" id="MF_00969">
    <property type="entry name" value="TRCF"/>
    <property type="match status" value="1"/>
</dbReference>
<dbReference type="InterPro" id="IPR048635">
    <property type="entry name" value="MFD_D3"/>
</dbReference>
<accession>A0ABT2F7Z8</accession>
<dbReference type="InterPro" id="IPR041471">
    <property type="entry name" value="UvrB_inter"/>
</dbReference>
<evidence type="ECO:0000256" key="6">
    <source>
        <dbReference type="ARBA" id="ARBA00022840"/>
    </source>
</evidence>
<dbReference type="InterPro" id="IPR001650">
    <property type="entry name" value="Helicase_C-like"/>
</dbReference>
<dbReference type="PROSITE" id="PS51194">
    <property type="entry name" value="HELICASE_CTER"/>
    <property type="match status" value="1"/>
</dbReference>
<gene>
    <name evidence="9 12" type="primary">mfd</name>
    <name evidence="12" type="ORF">NXS10_03215</name>
</gene>
<dbReference type="RefSeq" id="WP_259137593.1">
    <property type="nucleotide sequence ID" value="NZ_JANUXX010000002.1"/>
</dbReference>
<keyword evidence="1 9" id="KW-0963">Cytoplasm</keyword>
<dbReference type="Pfam" id="PF00271">
    <property type="entry name" value="Helicase_C"/>
    <property type="match status" value="1"/>
</dbReference>
<dbReference type="InterPro" id="IPR047112">
    <property type="entry name" value="RecG/Mfd"/>
</dbReference>
<comment type="similarity">
    <text evidence="9">In the C-terminal section; belongs to the helicase family. RecG subfamily.</text>
</comment>
<dbReference type="Gene3D" id="3.30.2060.10">
    <property type="entry name" value="Penicillin-binding protein 1b domain"/>
    <property type="match status" value="1"/>
</dbReference>
<dbReference type="SUPFAM" id="SSF143517">
    <property type="entry name" value="TRCF domain-like"/>
    <property type="match status" value="1"/>
</dbReference>
<dbReference type="SMART" id="SM00982">
    <property type="entry name" value="TRCF"/>
    <property type="match status" value="1"/>
</dbReference>
<feature type="domain" description="Helicase C-terminal" evidence="11">
    <location>
        <begin position="808"/>
        <end position="962"/>
    </location>
</feature>
<proteinExistence type="inferred from homology"/>
<evidence type="ECO:0000256" key="1">
    <source>
        <dbReference type="ARBA" id="ARBA00022490"/>
    </source>
</evidence>
<dbReference type="PANTHER" id="PTHR47964:SF1">
    <property type="entry name" value="ATP-DEPENDENT DNA HELICASE HOMOLOG RECG, CHLOROPLASTIC"/>
    <property type="match status" value="1"/>
</dbReference>
<keyword evidence="13" id="KW-1185">Reference proteome</keyword>
<evidence type="ECO:0000256" key="2">
    <source>
        <dbReference type="ARBA" id="ARBA00022741"/>
    </source>
</evidence>